<name>A0ACA9RM98_9GLOM</name>
<keyword evidence="2" id="KW-1185">Reference proteome</keyword>
<protein>
    <submittedName>
        <fullName evidence="1">29125_t:CDS:1</fullName>
    </submittedName>
</protein>
<evidence type="ECO:0000313" key="2">
    <source>
        <dbReference type="Proteomes" id="UP000789920"/>
    </source>
</evidence>
<reference evidence="1" key="1">
    <citation type="submission" date="2021-06" db="EMBL/GenBank/DDBJ databases">
        <authorList>
            <person name="Kallberg Y."/>
            <person name="Tangrot J."/>
            <person name="Rosling A."/>
        </authorList>
    </citation>
    <scope>NUCLEOTIDE SEQUENCE</scope>
    <source>
        <strain evidence="1">MA461A</strain>
    </source>
</reference>
<dbReference type="EMBL" id="CAJVQC010057363">
    <property type="protein sequence ID" value="CAG8797524.1"/>
    <property type="molecule type" value="Genomic_DNA"/>
</dbReference>
<feature type="non-terminal residue" evidence="1">
    <location>
        <position position="1"/>
    </location>
</feature>
<evidence type="ECO:0000313" key="1">
    <source>
        <dbReference type="EMBL" id="CAG8797524.1"/>
    </source>
</evidence>
<proteinExistence type="predicted"/>
<comment type="caution">
    <text evidence="1">The sequence shown here is derived from an EMBL/GenBank/DDBJ whole genome shotgun (WGS) entry which is preliminary data.</text>
</comment>
<dbReference type="Proteomes" id="UP000789920">
    <property type="component" value="Unassembled WGS sequence"/>
</dbReference>
<gene>
    <name evidence="1" type="ORF">RPERSI_LOCUS20362</name>
</gene>
<sequence length="49" mass="5924">VTYLFRKILDSTLGHFATSKPQDQKRYKKISKDYFAIRFDYEPPPRTKK</sequence>
<accession>A0ACA9RM98</accession>
<organism evidence="1 2">
    <name type="scientific">Racocetra persica</name>
    <dbReference type="NCBI Taxonomy" id="160502"/>
    <lineage>
        <taxon>Eukaryota</taxon>
        <taxon>Fungi</taxon>
        <taxon>Fungi incertae sedis</taxon>
        <taxon>Mucoromycota</taxon>
        <taxon>Glomeromycotina</taxon>
        <taxon>Glomeromycetes</taxon>
        <taxon>Diversisporales</taxon>
        <taxon>Gigasporaceae</taxon>
        <taxon>Racocetra</taxon>
    </lineage>
</organism>